<dbReference type="EMBL" id="SMAR01000019">
    <property type="protein sequence ID" value="TCT37286.1"/>
    <property type="molecule type" value="Genomic_DNA"/>
</dbReference>
<dbReference type="InterPro" id="IPR029132">
    <property type="entry name" value="CBAH/NAAA_C"/>
</dbReference>
<keyword evidence="3" id="KW-0732">Signal</keyword>
<proteinExistence type="inferred from homology"/>
<comment type="caution">
    <text evidence="5">The sequence shown here is derived from an EMBL/GenBank/DDBJ whole genome shotgun (WGS) entry which is preliminary data.</text>
</comment>
<feature type="signal peptide" evidence="3">
    <location>
        <begin position="1"/>
        <end position="28"/>
    </location>
</feature>
<organism evidence="5 6">
    <name type="scientific">Martelella mediterranea</name>
    <dbReference type="NCBI Taxonomy" id="293089"/>
    <lineage>
        <taxon>Bacteria</taxon>
        <taxon>Pseudomonadati</taxon>
        <taxon>Pseudomonadota</taxon>
        <taxon>Alphaproteobacteria</taxon>
        <taxon>Hyphomicrobiales</taxon>
        <taxon>Aurantimonadaceae</taxon>
        <taxon>Martelella</taxon>
    </lineage>
</organism>
<dbReference type="PROSITE" id="PS51257">
    <property type="entry name" value="PROKAR_LIPOPROTEIN"/>
    <property type="match status" value="1"/>
</dbReference>
<dbReference type="InterPro" id="IPR029055">
    <property type="entry name" value="Ntn_hydrolases_N"/>
</dbReference>
<evidence type="ECO:0000313" key="6">
    <source>
        <dbReference type="Proteomes" id="UP000295097"/>
    </source>
</evidence>
<dbReference type="InterPro" id="IPR052193">
    <property type="entry name" value="Peptidase_C59"/>
</dbReference>
<dbReference type="PANTHER" id="PTHR35527">
    <property type="entry name" value="CHOLOYLGLYCINE HYDROLASE"/>
    <property type="match status" value="1"/>
</dbReference>
<evidence type="ECO:0000313" key="5">
    <source>
        <dbReference type="EMBL" id="TCT37286.1"/>
    </source>
</evidence>
<dbReference type="Gene3D" id="3.60.60.10">
    <property type="entry name" value="Penicillin V Acylase, Chain A"/>
    <property type="match status" value="1"/>
</dbReference>
<name>A0A4R3NNK8_9HYPH</name>
<gene>
    <name evidence="5" type="ORF">EDC90_101923</name>
</gene>
<feature type="domain" description="Choloylglycine hydrolase/NAAA C-terminal" evidence="4">
    <location>
        <begin position="29"/>
        <end position="352"/>
    </location>
</feature>
<feature type="chain" id="PRO_5020663167" evidence="3">
    <location>
        <begin position="29"/>
        <end position="368"/>
    </location>
</feature>
<evidence type="ECO:0000259" key="4">
    <source>
        <dbReference type="Pfam" id="PF02275"/>
    </source>
</evidence>
<dbReference type="SUPFAM" id="SSF56235">
    <property type="entry name" value="N-terminal nucleophile aminohydrolases (Ntn hydrolases)"/>
    <property type="match status" value="1"/>
</dbReference>
<evidence type="ECO:0000256" key="2">
    <source>
        <dbReference type="ARBA" id="ARBA00022801"/>
    </source>
</evidence>
<dbReference type="Pfam" id="PF02275">
    <property type="entry name" value="CBAH"/>
    <property type="match status" value="1"/>
</dbReference>
<evidence type="ECO:0000256" key="1">
    <source>
        <dbReference type="ARBA" id="ARBA00006625"/>
    </source>
</evidence>
<comment type="similarity">
    <text evidence="1">Belongs to the peptidase C59 family.</text>
</comment>
<keyword evidence="6" id="KW-1185">Reference proteome</keyword>
<keyword evidence="2 5" id="KW-0378">Hydrolase</keyword>
<dbReference type="GO" id="GO:0016787">
    <property type="term" value="F:hydrolase activity"/>
    <property type="evidence" value="ECO:0007669"/>
    <property type="project" value="UniProtKB-KW"/>
</dbReference>
<dbReference type="AlphaFoldDB" id="A0A4R3NNK8"/>
<dbReference type="CDD" id="cd00542">
    <property type="entry name" value="Ntn_PVA"/>
    <property type="match status" value="1"/>
</dbReference>
<dbReference type="PANTHER" id="PTHR35527:SF2">
    <property type="entry name" value="HYDROLASE"/>
    <property type="match status" value="1"/>
</dbReference>
<reference evidence="5 6" key="1">
    <citation type="submission" date="2019-03" db="EMBL/GenBank/DDBJ databases">
        <title>Freshwater and sediment microbial communities from various areas in North America, analyzing microbe dynamics in response to fracking.</title>
        <authorList>
            <person name="Lamendella R."/>
        </authorList>
    </citation>
    <scope>NUCLEOTIDE SEQUENCE [LARGE SCALE GENOMIC DNA]</scope>
    <source>
        <strain evidence="5 6">175.2</strain>
    </source>
</reference>
<dbReference type="Proteomes" id="UP000295097">
    <property type="component" value="Unassembled WGS sequence"/>
</dbReference>
<dbReference type="OrthoDB" id="9794717at2"/>
<protein>
    <submittedName>
        <fullName evidence="5">Choloylglycine hydrolase</fullName>
    </submittedName>
</protein>
<dbReference type="RefSeq" id="WP_132312127.1">
    <property type="nucleotide sequence ID" value="NZ_SMAR01000019.1"/>
</dbReference>
<sequence length="368" mass="40245">MKRYFSNSSRIIAAATILAILSASVAQACTGITLTANDGDIVRARTMEFNIDLDASVILVPRGTERTGATPDGENGLGWNAKYANIGANPMGMPYLVDGVNEKGLSMGLFYFAQAAEYQPYEPQNADKTMASWQLGSYILDNFATVEEVKAALSDIVVAPVVFKQFNMVLPVHFVVTDASGKTIVIEYVGGELQVTDNPLGTFTNNPPFDWHMTNLQNYVNLGVDNVPPQKLGDVTIQGLGQGTGLLGMPGDFTSPSRFVRAAIYSHGVEPSKTGNDAIFQAFHILNNFDIPRGVAREEEKDEHGNTVSDYTQWTSAVDTANKRFFFRTYDNSDIRFVDLMKQDLDASDIKTWQMSGYETATELGAPE</sequence>
<evidence type="ECO:0000256" key="3">
    <source>
        <dbReference type="SAM" id="SignalP"/>
    </source>
</evidence>
<accession>A0A4R3NNK8</accession>